<dbReference type="Gene3D" id="3.40.50.720">
    <property type="entry name" value="NAD(P)-binding Rossmann-like Domain"/>
    <property type="match status" value="1"/>
</dbReference>
<dbReference type="InterPro" id="IPR002347">
    <property type="entry name" value="SDR_fam"/>
</dbReference>
<name>A0A2S9QQS9_9MICO</name>
<dbReference type="Pfam" id="PF00106">
    <property type="entry name" value="adh_short"/>
    <property type="match status" value="1"/>
</dbReference>
<dbReference type="InterPro" id="IPR036291">
    <property type="entry name" value="NAD(P)-bd_dom_sf"/>
</dbReference>
<dbReference type="InterPro" id="IPR020904">
    <property type="entry name" value="Sc_DH/Rdtase_CS"/>
</dbReference>
<keyword evidence="5" id="KW-1185">Reference proteome</keyword>
<evidence type="ECO:0000256" key="2">
    <source>
        <dbReference type="ARBA" id="ARBA00023002"/>
    </source>
</evidence>
<reference evidence="4 5" key="1">
    <citation type="journal article" date="2017" name="New Microbes New Infect">
        <title>Genome sequence of 'Leucobacter massiliensis' sp. nov. isolated from human pharynx after travel to the 2014 Hajj.</title>
        <authorList>
            <person name="Leangapichart T."/>
            <person name="Gautret P."/>
            <person name="Nguyen T.T."/>
            <person name="Armstrong N."/>
            <person name="Rolain J.M."/>
        </authorList>
    </citation>
    <scope>NUCLEOTIDE SEQUENCE [LARGE SCALE GENOMIC DNA]</scope>
    <source>
        <strain evidence="4 5">122RC15</strain>
    </source>
</reference>
<gene>
    <name evidence="4" type="ORF">B4915_02395</name>
</gene>
<dbReference type="PANTHER" id="PTHR42760">
    <property type="entry name" value="SHORT-CHAIN DEHYDROGENASES/REDUCTASES FAMILY MEMBER"/>
    <property type="match status" value="1"/>
</dbReference>
<dbReference type="GO" id="GO:0016616">
    <property type="term" value="F:oxidoreductase activity, acting on the CH-OH group of donors, NAD or NADP as acceptor"/>
    <property type="evidence" value="ECO:0007669"/>
    <property type="project" value="TreeGrafter"/>
</dbReference>
<dbReference type="PRINTS" id="PR00080">
    <property type="entry name" value="SDRFAMILY"/>
</dbReference>
<evidence type="ECO:0000313" key="5">
    <source>
        <dbReference type="Proteomes" id="UP000238650"/>
    </source>
</evidence>
<dbReference type="PRINTS" id="PR00081">
    <property type="entry name" value="GDHRDH"/>
</dbReference>
<comment type="similarity">
    <text evidence="1 3">Belongs to the short-chain dehydrogenases/reductases (SDR) family.</text>
</comment>
<keyword evidence="2" id="KW-0560">Oxidoreductase</keyword>
<dbReference type="EMBL" id="MWZD01000013">
    <property type="protein sequence ID" value="PRI11946.1"/>
    <property type="molecule type" value="Genomic_DNA"/>
</dbReference>
<dbReference type="Proteomes" id="UP000238650">
    <property type="component" value="Unassembled WGS sequence"/>
</dbReference>
<proteinExistence type="inferred from homology"/>
<protein>
    <submittedName>
        <fullName evidence="4">Oxidoreductase</fullName>
    </submittedName>
</protein>
<dbReference type="SUPFAM" id="SSF51735">
    <property type="entry name" value="NAD(P)-binding Rossmann-fold domains"/>
    <property type="match status" value="1"/>
</dbReference>
<evidence type="ECO:0000256" key="3">
    <source>
        <dbReference type="RuleBase" id="RU000363"/>
    </source>
</evidence>
<dbReference type="PROSITE" id="PS00061">
    <property type="entry name" value="ADH_SHORT"/>
    <property type="match status" value="1"/>
</dbReference>
<comment type="caution">
    <text evidence="4">The sequence shown here is derived from an EMBL/GenBank/DDBJ whole genome shotgun (WGS) entry which is preliminary data.</text>
</comment>
<dbReference type="AlphaFoldDB" id="A0A2S9QQS9"/>
<evidence type="ECO:0000256" key="1">
    <source>
        <dbReference type="ARBA" id="ARBA00006484"/>
    </source>
</evidence>
<evidence type="ECO:0000313" key="4">
    <source>
        <dbReference type="EMBL" id="PRI11946.1"/>
    </source>
</evidence>
<dbReference type="OrthoDB" id="286404at2"/>
<dbReference type="CDD" id="cd05233">
    <property type="entry name" value="SDR_c"/>
    <property type="match status" value="1"/>
</dbReference>
<accession>A0A2S9QQS9</accession>
<dbReference type="RefSeq" id="WP_105804260.1">
    <property type="nucleotide sequence ID" value="NZ_MWZD01000013.1"/>
</dbReference>
<organism evidence="4 5">
    <name type="scientific">Leucobacter massiliensis</name>
    <dbReference type="NCBI Taxonomy" id="1686285"/>
    <lineage>
        <taxon>Bacteria</taxon>
        <taxon>Bacillati</taxon>
        <taxon>Actinomycetota</taxon>
        <taxon>Actinomycetes</taxon>
        <taxon>Micrococcales</taxon>
        <taxon>Microbacteriaceae</taxon>
        <taxon>Leucobacter</taxon>
    </lineage>
</organism>
<dbReference type="PANTHER" id="PTHR42760:SF133">
    <property type="entry name" value="3-OXOACYL-[ACYL-CARRIER-PROTEIN] REDUCTASE"/>
    <property type="match status" value="1"/>
</dbReference>
<sequence>MRAAVVTGSAGGMGAAIAHRLRAAGMLVAGFDRSPSPACELWLEVDVTSADAVHAAVARVTDELAPITAYVSAAGHYESRPFTEVTAAQARRMLQVHLGGLMNGARAVLPGMIAQGTGAIVAISSELAIGGGAADSHYAAAKGAMLGFVRSLAAEVAPTGVRVNAVAPGPTDTPLLPLDSPWRDSDYLAMLPTGRLATPEDVAACVDYLVTSGTFTIGETLHPNSGAVI</sequence>